<evidence type="ECO:0000256" key="4">
    <source>
        <dbReference type="ARBA" id="ARBA00022723"/>
    </source>
</evidence>
<comment type="similarity">
    <text evidence="2">Belongs to the FPP/GGPP synthase family.</text>
</comment>
<dbReference type="PROSITE" id="PS00444">
    <property type="entry name" value="POLYPRENYL_SYNTHASE_2"/>
    <property type="match status" value="1"/>
</dbReference>
<dbReference type="PANTHER" id="PTHR12001">
    <property type="entry name" value="GERANYLGERANYL PYROPHOSPHATE SYNTHASE"/>
    <property type="match status" value="1"/>
</dbReference>
<keyword evidence="6" id="KW-1133">Transmembrane helix</keyword>
<feature type="transmembrane region" description="Helical" evidence="6">
    <location>
        <begin position="86"/>
        <end position="103"/>
    </location>
</feature>
<evidence type="ECO:0000256" key="6">
    <source>
        <dbReference type="SAM" id="Phobius"/>
    </source>
</evidence>
<dbReference type="GO" id="GO:0008299">
    <property type="term" value="P:isoprenoid biosynthetic process"/>
    <property type="evidence" value="ECO:0007669"/>
    <property type="project" value="InterPro"/>
</dbReference>
<evidence type="ECO:0000313" key="8">
    <source>
        <dbReference type="Proteomes" id="UP001195483"/>
    </source>
</evidence>
<dbReference type="Gene3D" id="1.10.600.10">
    <property type="entry name" value="Farnesyl Diphosphate Synthase"/>
    <property type="match status" value="1"/>
</dbReference>
<sequence length="573" mass="63247">MCPELFKIGPLTVYSYGLMLALAFISAYLVGEKEFERKKIVPNPAYLLTLVSAISGIIGAKLLSALENPTALIANPIGILFNSSGLTFYGGLILAIFVIAYVAKRKKIPILVVMDVGAPSVAIAYGIGRIGCHLAGDGCYGIPTSLPWGTHYTKGVVSTLASKNPQLVELYKSIFPDQPVPFDISVHPTPIYELIYSLGIFRFAVESIRLNPKIAFDLSEAQLISIGMIFSGLLSWVIFILTKMVIVFFSTRWNNINGFSKSSGSKRNNNSSRPVDIGYEEVDIRYAVESGGKRLRPILTLLSAKAIAGSEGSAWHAALAIELLHNFTLIHDDIMDNAFLRHNKTPVFKKWGTNEAILSGDVMFALAYSELLKTKTDHICALFSAFTRAAVAVCEGQSVDLIFETRKSVTLSDYIQLIEHKTGHLFQASIELGLLAAGQKKGTLFQSLKKFGMELGTTFQIQDDLLDVIADSKQFGKTIGGDILQCKKTYLYILAQERSKGKEKKILESLYCKKNIQPDDVAWVISLFHKLGCVEHAVQEIQTRTARILRLIPNNKNAEPLREIATFLLHRSF</sequence>
<evidence type="ECO:0000313" key="7">
    <source>
        <dbReference type="EMBL" id="KAK3582240.1"/>
    </source>
</evidence>
<evidence type="ECO:0000256" key="1">
    <source>
        <dbReference type="ARBA" id="ARBA00001946"/>
    </source>
</evidence>
<keyword evidence="3" id="KW-0808">Transferase</keyword>
<dbReference type="GO" id="GO:0046872">
    <property type="term" value="F:metal ion binding"/>
    <property type="evidence" value="ECO:0007669"/>
    <property type="project" value="UniProtKB-KW"/>
</dbReference>
<name>A0AAE0VMK4_9BIVA</name>
<dbReference type="Pfam" id="PF01790">
    <property type="entry name" value="LGT"/>
    <property type="match status" value="1"/>
</dbReference>
<dbReference type="GO" id="GO:0008961">
    <property type="term" value="F:phosphatidylglycerol-prolipoprotein diacylglyceryl transferase activity"/>
    <property type="evidence" value="ECO:0007669"/>
    <property type="project" value="InterPro"/>
</dbReference>
<feature type="transmembrane region" description="Helical" evidence="6">
    <location>
        <begin position="13"/>
        <end position="31"/>
    </location>
</feature>
<dbReference type="EMBL" id="JAEAOA010001427">
    <property type="protein sequence ID" value="KAK3582240.1"/>
    <property type="molecule type" value="Genomic_DNA"/>
</dbReference>
<keyword evidence="6" id="KW-0812">Transmembrane</keyword>
<dbReference type="GO" id="GO:0004659">
    <property type="term" value="F:prenyltransferase activity"/>
    <property type="evidence" value="ECO:0007669"/>
    <property type="project" value="InterPro"/>
</dbReference>
<dbReference type="SFLD" id="SFLDG01017">
    <property type="entry name" value="Polyprenyl_Transferase_Like"/>
    <property type="match status" value="1"/>
</dbReference>
<dbReference type="InterPro" id="IPR008949">
    <property type="entry name" value="Isoprenoid_synthase_dom_sf"/>
</dbReference>
<keyword evidence="8" id="KW-1185">Reference proteome</keyword>
<proteinExistence type="inferred from homology"/>
<dbReference type="CDD" id="cd00685">
    <property type="entry name" value="Trans_IPPS_HT"/>
    <property type="match status" value="1"/>
</dbReference>
<comment type="cofactor">
    <cofactor evidence="1">
        <name>Mg(2+)</name>
        <dbReference type="ChEBI" id="CHEBI:18420"/>
    </cofactor>
</comment>
<dbReference type="SUPFAM" id="SSF48576">
    <property type="entry name" value="Terpenoid synthases"/>
    <property type="match status" value="1"/>
</dbReference>
<dbReference type="InterPro" id="IPR000092">
    <property type="entry name" value="Polyprenyl_synt"/>
</dbReference>
<dbReference type="InterPro" id="IPR001640">
    <property type="entry name" value="Lgt"/>
</dbReference>
<protein>
    <submittedName>
        <fullName evidence="7">Uncharacterized protein</fullName>
    </submittedName>
</protein>
<comment type="caution">
    <text evidence="7">The sequence shown here is derived from an EMBL/GenBank/DDBJ whole genome shotgun (WGS) entry which is preliminary data.</text>
</comment>
<keyword evidence="4" id="KW-0479">Metal-binding</keyword>
<dbReference type="PANTHER" id="PTHR12001:SF85">
    <property type="entry name" value="SHORT CHAIN ISOPRENYL DIPHOSPHATE SYNTHASE"/>
    <property type="match status" value="1"/>
</dbReference>
<reference evidence="7" key="3">
    <citation type="submission" date="2023-05" db="EMBL/GenBank/DDBJ databases">
        <authorList>
            <person name="Smith C.H."/>
        </authorList>
    </citation>
    <scope>NUCLEOTIDE SEQUENCE</scope>
    <source>
        <strain evidence="7">CHS0354</strain>
        <tissue evidence="7">Mantle</tissue>
    </source>
</reference>
<evidence type="ECO:0000256" key="2">
    <source>
        <dbReference type="ARBA" id="ARBA00006706"/>
    </source>
</evidence>
<reference evidence="7" key="1">
    <citation type="journal article" date="2021" name="Genome Biol. Evol.">
        <title>A High-Quality Reference Genome for a Parasitic Bivalve with Doubly Uniparental Inheritance (Bivalvia: Unionida).</title>
        <authorList>
            <person name="Smith C.H."/>
        </authorList>
    </citation>
    <scope>NUCLEOTIDE SEQUENCE</scope>
    <source>
        <strain evidence="7">CHS0354</strain>
    </source>
</reference>
<evidence type="ECO:0000256" key="3">
    <source>
        <dbReference type="ARBA" id="ARBA00022679"/>
    </source>
</evidence>
<dbReference type="InterPro" id="IPR033749">
    <property type="entry name" value="Polyprenyl_synt_CS"/>
</dbReference>
<gene>
    <name evidence="7" type="ORF">CHS0354_023779</name>
</gene>
<keyword evidence="5" id="KW-0460">Magnesium</keyword>
<dbReference type="SFLD" id="SFLDS00005">
    <property type="entry name" value="Isoprenoid_Synthase_Type_I"/>
    <property type="match status" value="1"/>
</dbReference>
<evidence type="ECO:0000256" key="5">
    <source>
        <dbReference type="ARBA" id="ARBA00022842"/>
    </source>
</evidence>
<dbReference type="GO" id="GO:0042158">
    <property type="term" value="P:lipoprotein biosynthetic process"/>
    <property type="evidence" value="ECO:0007669"/>
    <property type="project" value="InterPro"/>
</dbReference>
<organism evidence="7 8">
    <name type="scientific">Potamilus streckersoni</name>
    <dbReference type="NCBI Taxonomy" id="2493646"/>
    <lineage>
        <taxon>Eukaryota</taxon>
        <taxon>Metazoa</taxon>
        <taxon>Spiralia</taxon>
        <taxon>Lophotrochozoa</taxon>
        <taxon>Mollusca</taxon>
        <taxon>Bivalvia</taxon>
        <taxon>Autobranchia</taxon>
        <taxon>Heteroconchia</taxon>
        <taxon>Palaeoheterodonta</taxon>
        <taxon>Unionida</taxon>
        <taxon>Unionoidea</taxon>
        <taxon>Unionidae</taxon>
        <taxon>Ambleminae</taxon>
        <taxon>Lampsilini</taxon>
        <taxon>Potamilus</taxon>
    </lineage>
</organism>
<accession>A0AAE0VMK4</accession>
<keyword evidence="6" id="KW-0472">Membrane</keyword>
<feature type="transmembrane region" description="Helical" evidence="6">
    <location>
        <begin position="223"/>
        <end position="249"/>
    </location>
</feature>
<dbReference type="AlphaFoldDB" id="A0AAE0VMK4"/>
<dbReference type="GO" id="GO:0005886">
    <property type="term" value="C:plasma membrane"/>
    <property type="evidence" value="ECO:0007669"/>
    <property type="project" value="InterPro"/>
</dbReference>
<dbReference type="Proteomes" id="UP001195483">
    <property type="component" value="Unassembled WGS sequence"/>
</dbReference>
<reference evidence="7" key="2">
    <citation type="journal article" date="2021" name="Genome Biol. Evol.">
        <title>Developing a high-quality reference genome for a parasitic bivalve with doubly uniparental inheritance (Bivalvia: Unionida).</title>
        <authorList>
            <person name="Smith C.H."/>
        </authorList>
    </citation>
    <scope>NUCLEOTIDE SEQUENCE</scope>
    <source>
        <strain evidence="7">CHS0354</strain>
        <tissue evidence="7">Mantle</tissue>
    </source>
</reference>
<feature type="transmembrane region" description="Helical" evidence="6">
    <location>
        <begin position="43"/>
        <end position="66"/>
    </location>
</feature>
<dbReference type="Pfam" id="PF00348">
    <property type="entry name" value="polyprenyl_synt"/>
    <property type="match status" value="1"/>
</dbReference>